<dbReference type="RefSeq" id="XP_017029056.1">
    <property type="nucleotide sequence ID" value="XM_017173567.3"/>
</dbReference>
<dbReference type="SUPFAM" id="SSF54695">
    <property type="entry name" value="POZ domain"/>
    <property type="match status" value="1"/>
</dbReference>
<dbReference type="Proteomes" id="UP001652661">
    <property type="component" value="Chromosome X"/>
</dbReference>
<dbReference type="FunFam" id="2.60.120.260:FF:000051">
    <property type="entry name" value="BTB/POZ domain-containing protein 9"/>
    <property type="match status" value="1"/>
</dbReference>
<reference evidence="5" key="1">
    <citation type="submission" date="2025-08" db="UniProtKB">
        <authorList>
            <consortium name="RefSeq"/>
        </authorList>
    </citation>
    <scope>IDENTIFICATION</scope>
    <source>
        <strain evidence="5">14028-0561.14</strain>
        <tissue evidence="5">Whole fly</tissue>
    </source>
</reference>
<feature type="region of interest" description="Disordered" evidence="2">
    <location>
        <begin position="627"/>
        <end position="750"/>
    </location>
</feature>
<evidence type="ECO:0000256" key="2">
    <source>
        <dbReference type="SAM" id="MobiDB-lite"/>
    </source>
</evidence>
<dbReference type="SMART" id="SM00225">
    <property type="entry name" value="BTB"/>
    <property type="match status" value="1"/>
</dbReference>
<dbReference type="GO" id="GO:0008344">
    <property type="term" value="P:adult locomotory behavior"/>
    <property type="evidence" value="ECO:0007669"/>
    <property type="project" value="TreeGrafter"/>
</dbReference>
<gene>
    <name evidence="5" type="primary">BTBD9</name>
</gene>
<dbReference type="InterPro" id="IPR000421">
    <property type="entry name" value="FA58C"/>
</dbReference>
<dbReference type="PROSITE" id="PS50097">
    <property type="entry name" value="BTB"/>
    <property type="match status" value="1"/>
</dbReference>
<dbReference type="PANTHER" id="PTHR46306">
    <property type="entry name" value="BTB/POZ DOMAIN-CONTAINING PROTEIN 9"/>
    <property type="match status" value="1"/>
</dbReference>
<evidence type="ECO:0000313" key="5">
    <source>
        <dbReference type="RefSeq" id="XP_017029056.1"/>
    </source>
</evidence>
<dbReference type="Pfam" id="PF00754">
    <property type="entry name" value="F5_F8_type_C"/>
    <property type="match status" value="1"/>
</dbReference>
<accession>A0A6P4J174</accession>
<evidence type="ECO:0000259" key="3">
    <source>
        <dbReference type="PROSITE" id="PS50097"/>
    </source>
</evidence>
<feature type="region of interest" description="Disordered" evidence="2">
    <location>
        <begin position="1"/>
        <end position="35"/>
    </location>
</feature>
<dbReference type="AlphaFoldDB" id="A0A6P4J174"/>
<dbReference type="FunFam" id="3.30.710.10:FF:000042">
    <property type="entry name" value="BTB/POZ domain-containing protein 9"/>
    <property type="match status" value="1"/>
</dbReference>
<feature type="compositionally biased region" description="Low complexity" evidence="2">
    <location>
        <begin position="627"/>
        <end position="646"/>
    </location>
</feature>
<dbReference type="SUPFAM" id="SSF49785">
    <property type="entry name" value="Galactose-binding domain-like"/>
    <property type="match status" value="2"/>
</dbReference>
<feature type="compositionally biased region" description="Pro residues" evidence="2">
    <location>
        <begin position="684"/>
        <end position="694"/>
    </location>
</feature>
<keyword evidence="4" id="KW-1185">Reference proteome</keyword>
<dbReference type="Gene3D" id="3.30.710.10">
    <property type="entry name" value="Potassium Channel Kv1.1, Chain A"/>
    <property type="match status" value="1"/>
</dbReference>
<dbReference type="FunFam" id="1.25.40.420:FF:000005">
    <property type="entry name" value="BTB/POZ domain-containing protein 9"/>
    <property type="match status" value="1"/>
</dbReference>
<evidence type="ECO:0000313" key="4">
    <source>
        <dbReference type="Proteomes" id="UP001652661"/>
    </source>
</evidence>
<dbReference type="OrthoDB" id="9997739at2759"/>
<feature type="compositionally biased region" description="Low complexity" evidence="2">
    <location>
        <begin position="705"/>
        <end position="743"/>
    </location>
</feature>
<dbReference type="GO" id="GO:0048512">
    <property type="term" value="P:circadian behavior"/>
    <property type="evidence" value="ECO:0007669"/>
    <property type="project" value="TreeGrafter"/>
</dbReference>
<dbReference type="InterPro" id="IPR011705">
    <property type="entry name" value="BACK"/>
</dbReference>
<dbReference type="PANTHER" id="PTHR46306:SF1">
    <property type="entry name" value="BTB_POZ DOMAIN-CONTAINING PROTEIN 9"/>
    <property type="match status" value="1"/>
</dbReference>
<dbReference type="InterPro" id="IPR034091">
    <property type="entry name" value="BTBD9_BACK-like_dom"/>
</dbReference>
<feature type="domain" description="BTB" evidence="3">
    <location>
        <begin position="55"/>
        <end position="121"/>
    </location>
</feature>
<sequence length="750" mass="84085">MSSQGHHKMQGCSGSQSSSGKASGGPEGEGLPDEIDLGERFSADMACLCMNERYADVEFIVEEQRLPAHRVVLAARSEYFRALLYGGMSETTQRQIPLEVPLDPFKVLLRYIYSGTLLLSNLDEDAIIDVLGMANQYGFQDLEMAISKYLRQYLDLNNVCMILDAARLYNLEELTQVCLMFMDRNAAELLQHDSFKMLSKESLEEVLRRDCFFAQEVQIFLAVWKWSRYNPNVDIKSVVSFVRLPLMNLEHLLQVVRPSGILEPDKILDAISERSTSKTLPYRAALWPEENVATAKYMSRCIQGECRSALLDGDVTSYDMEHGYTRHCITDANDAGIVVELGTLCMINHIRMLLWDSDSRAYSYFVEVSGDQQHWDRVVDYSEYHCRSWQYLYFAARPVRFIRLVGTQNTVNRVFHVVGLEAMHTAKVPRLIDHFVAPKANVATIEMSAIVTDGVSRTRNALINGDYVRYDWDSGYTCHQLGSGEIVVRLGQPYHVGSMRLLLWDCDDRTYSFYIETSTNRKDWQMVVDRRNDKARSWQNFHFTPRPVVFIRIVGTRNTANEIFHCVHLECPTQDKGYLKKIADMEKELEKSQDKSRDGERGSKQIDDNIASTSASSMLALAASTASTSSSSSSSPSSSVAASTSSQNGILKSTHWPPQMTQSPKPKPSPNLNPSQEKAASEVIPPPPLLPEPLSPAITPSTRDSPSPGSSPNVSPSPSPSQSGSRSRSQSAEVEPVPPLVELVDTKETH</sequence>
<dbReference type="CDD" id="cd14822">
    <property type="entry name" value="BACK_BTBD9"/>
    <property type="match status" value="1"/>
</dbReference>
<dbReference type="Pfam" id="PF07707">
    <property type="entry name" value="BACK"/>
    <property type="match status" value="1"/>
</dbReference>
<dbReference type="Gene3D" id="2.60.120.260">
    <property type="entry name" value="Galactose-binding domain-like"/>
    <property type="match status" value="2"/>
</dbReference>
<dbReference type="InterPro" id="IPR011333">
    <property type="entry name" value="SKP1/BTB/POZ_sf"/>
</dbReference>
<dbReference type="SMART" id="SM00875">
    <property type="entry name" value="BACK"/>
    <property type="match status" value="1"/>
</dbReference>
<protein>
    <recommendedName>
        <fullName evidence="1">BTB/POZ domain-containing protein 9</fullName>
    </recommendedName>
</protein>
<organism evidence="4 5">
    <name type="scientific">Drosophila kikkawai</name>
    <name type="common">Fruit fly</name>
    <dbReference type="NCBI Taxonomy" id="30033"/>
    <lineage>
        <taxon>Eukaryota</taxon>
        <taxon>Metazoa</taxon>
        <taxon>Ecdysozoa</taxon>
        <taxon>Arthropoda</taxon>
        <taxon>Hexapoda</taxon>
        <taxon>Insecta</taxon>
        <taxon>Pterygota</taxon>
        <taxon>Neoptera</taxon>
        <taxon>Endopterygota</taxon>
        <taxon>Diptera</taxon>
        <taxon>Brachycera</taxon>
        <taxon>Muscomorpha</taxon>
        <taxon>Ephydroidea</taxon>
        <taxon>Drosophilidae</taxon>
        <taxon>Drosophila</taxon>
        <taxon>Sophophora</taxon>
    </lineage>
</organism>
<proteinExistence type="predicted"/>
<name>A0A6P4J174_DROKI</name>
<evidence type="ECO:0000256" key="1">
    <source>
        <dbReference type="ARBA" id="ARBA00020216"/>
    </source>
</evidence>
<feature type="region of interest" description="Disordered" evidence="2">
    <location>
        <begin position="589"/>
        <end position="610"/>
    </location>
</feature>
<dbReference type="Pfam" id="PF00651">
    <property type="entry name" value="BTB"/>
    <property type="match status" value="1"/>
</dbReference>
<dbReference type="CDD" id="cd18287">
    <property type="entry name" value="BTB_POZ_BTBD9"/>
    <property type="match status" value="1"/>
</dbReference>
<dbReference type="Gene3D" id="1.25.40.420">
    <property type="match status" value="1"/>
</dbReference>
<dbReference type="InterPro" id="IPR008979">
    <property type="entry name" value="Galactose-bd-like_sf"/>
</dbReference>
<feature type="compositionally biased region" description="Low complexity" evidence="2">
    <location>
        <begin position="11"/>
        <end position="21"/>
    </location>
</feature>
<dbReference type="InterPro" id="IPR052407">
    <property type="entry name" value="BTB_POZ_domain_cont_9"/>
</dbReference>
<dbReference type="GO" id="GO:0005737">
    <property type="term" value="C:cytoplasm"/>
    <property type="evidence" value="ECO:0007669"/>
    <property type="project" value="TreeGrafter"/>
</dbReference>
<feature type="compositionally biased region" description="Basic and acidic residues" evidence="2">
    <location>
        <begin position="589"/>
        <end position="607"/>
    </location>
</feature>
<dbReference type="GO" id="GO:0050804">
    <property type="term" value="P:modulation of chemical synaptic transmission"/>
    <property type="evidence" value="ECO:0007669"/>
    <property type="project" value="TreeGrafter"/>
</dbReference>
<dbReference type="InterPro" id="IPR000210">
    <property type="entry name" value="BTB/POZ_dom"/>
</dbReference>